<dbReference type="EMBL" id="QGMI01000507">
    <property type="protein sequence ID" value="TVY39654.1"/>
    <property type="molecule type" value="Genomic_DNA"/>
</dbReference>
<dbReference type="InterPro" id="IPR008929">
    <property type="entry name" value="Chondroitin_lyas"/>
</dbReference>
<name>A0A8H8RRY5_9HELO</name>
<sequence>MGLDMALIPAMSTLAAGIYGYQFANAADQVAFQTILHDVFFSINYDFLNRHNGQTDPDVFFAGWDLCQVASIMSIGIFNDNQTMYDYAVTYFESGVGNGNIHKAIWVTYDVDGHLGQCQESRRDQGHSTLDIALLGVIAQMAYNQDNDLFAYENNLILAGSEYTAKYNVGYDVPYTAYTNSYPTDEPIISNYSRGTMRPTDELVYAHYHDLKGADAWYTGMYRDMVNNYTGGAEGGGGNYGSDSGGYDQLGYGTLTFRLSAA</sequence>
<protein>
    <recommendedName>
        <fullName evidence="3">Alginate lyase domain-containing protein</fullName>
    </recommendedName>
</protein>
<comment type="caution">
    <text evidence="1">The sequence shown here is derived from an EMBL/GenBank/DDBJ whole genome shotgun (WGS) entry which is preliminary data.</text>
</comment>
<dbReference type="SUPFAM" id="SSF48230">
    <property type="entry name" value="Chondroitin AC/alginate lyase"/>
    <property type="match status" value="1"/>
</dbReference>
<keyword evidence="2" id="KW-1185">Reference proteome</keyword>
<dbReference type="OrthoDB" id="5302720at2759"/>
<dbReference type="AlphaFoldDB" id="A0A8H8RRY5"/>
<evidence type="ECO:0000313" key="1">
    <source>
        <dbReference type="EMBL" id="TVY39654.1"/>
    </source>
</evidence>
<evidence type="ECO:0000313" key="2">
    <source>
        <dbReference type="Proteomes" id="UP000443090"/>
    </source>
</evidence>
<organism evidence="1 2">
    <name type="scientific">Lachnellula occidentalis</name>
    <dbReference type="NCBI Taxonomy" id="215460"/>
    <lineage>
        <taxon>Eukaryota</taxon>
        <taxon>Fungi</taxon>
        <taxon>Dikarya</taxon>
        <taxon>Ascomycota</taxon>
        <taxon>Pezizomycotina</taxon>
        <taxon>Leotiomycetes</taxon>
        <taxon>Helotiales</taxon>
        <taxon>Lachnaceae</taxon>
        <taxon>Lachnellula</taxon>
    </lineage>
</organism>
<reference evidence="1 2" key="1">
    <citation type="submission" date="2018-05" db="EMBL/GenBank/DDBJ databases">
        <title>Genome sequencing and assembly of the regulated plant pathogen Lachnellula willkommii and related sister species for the development of diagnostic species identification markers.</title>
        <authorList>
            <person name="Giroux E."/>
            <person name="Bilodeau G."/>
        </authorList>
    </citation>
    <scope>NUCLEOTIDE SEQUENCE [LARGE SCALE GENOMIC DNA]</scope>
    <source>
        <strain evidence="1 2">CBS 160.35</strain>
    </source>
</reference>
<accession>A0A8H8RRY5</accession>
<gene>
    <name evidence="1" type="ORF">LOCC1_G008225</name>
</gene>
<evidence type="ECO:0008006" key="3">
    <source>
        <dbReference type="Google" id="ProtNLM"/>
    </source>
</evidence>
<dbReference type="Proteomes" id="UP000443090">
    <property type="component" value="Unassembled WGS sequence"/>
</dbReference>
<proteinExistence type="predicted"/>
<dbReference type="Gene3D" id="1.50.10.100">
    <property type="entry name" value="Chondroitin AC/alginate lyase"/>
    <property type="match status" value="1"/>
</dbReference>